<dbReference type="RefSeq" id="WP_058529812.1">
    <property type="nucleotide sequence ID" value="NZ_CAAAHZ010000001.1"/>
</dbReference>
<comment type="caution">
    <text evidence="2">The sequence shown here is derived from an EMBL/GenBank/DDBJ whole genome shotgun (WGS) entry which is preliminary data.</text>
</comment>
<feature type="region of interest" description="Disordered" evidence="1">
    <location>
        <begin position="86"/>
        <end position="109"/>
    </location>
</feature>
<protein>
    <submittedName>
        <fullName evidence="2">Uncharacterized protein</fullName>
    </submittedName>
</protein>
<accession>A0A0W0VHQ5</accession>
<dbReference type="EMBL" id="LNYK01000033">
    <property type="protein sequence ID" value="KTD19653.1"/>
    <property type="molecule type" value="Genomic_DNA"/>
</dbReference>
<evidence type="ECO:0000256" key="1">
    <source>
        <dbReference type="SAM" id="MobiDB-lite"/>
    </source>
</evidence>
<reference evidence="2 3" key="1">
    <citation type="submission" date="2015-11" db="EMBL/GenBank/DDBJ databases">
        <title>Genomic analysis of 38 Legionella species identifies large and diverse effector repertoires.</title>
        <authorList>
            <person name="Burstein D."/>
            <person name="Amaro F."/>
            <person name="Zusman T."/>
            <person name="Lifshitz Z."/>
            <person name="Cohen O."/>
            <person name="Gilbert J.A."/>
            <person name="Pupko T."/>
            <person name="Shuman H.A."/>
            <person name="Segal G."/>
        </authorList>
    </citation>
    <scope>NUCLEOTIDE SEQUENCE [LARGE SCALE GENOMIC DNA]</scope>
    <source>
        <strain evidence="2 3">ATCC 49505</strain>
    </source>
</reference>
<proteinExistence type="predicted"/>
<dbReference type="AlphaFoldDB" id="A0A0W0VHQ5"/>
<gene>
    <name evidence="2" type="ORF">Llon_1825</name>
</gene>
<keyword evidence="3" id="KW-1185">Reference proteome</keyword>
<organism evidence="2 3">
    <name type="scientific">Legionella londiniensis</name>
    <dbReference type="NCBI Taxonomy" id="45068"/>
    <lineage>
        <taxon>Bacteria</taxon>
        <taxon>Pseudomonadati</taxon>
        <taxon>Pseudomonadota</taxon>
        <taxon>Gammaproteobacteria</taxon>
        <taxon>Legionellales</taxon>
        <taxon>Legionellaceae</taxon>
        <taxon>Legionella</taxon>
    </lineage>
</organism>
<dbReference type="PATRIC" id="fig|45068.5.peg.1985"/>
<dbReference type="Proteomes" id="UP000054997">
    <property type="component" value="Unassembled WGS sequence"/>
</dbReference>
<name>A0A0W0VHQ5_9GAMM</name>
<evidence type="ECO:0000313" key="3">
    <source>
        <dbReference type="Proteomes" id="UP000054997"/>
    </source>
</evidence>
<dbReference type="STRING" id="45068.Llon_1825"/>
<evidence type="ECO:0000313" key="2">
    <source>
        <dbReference type="EMBL" id="KTD19653.1"/>
    </source>
</evidence>
<sequence>MTSKIDLTLYTDMPENLFLKRLNQVDWQAFAKKPEAALKAAGVILKKDITVKLVANKHEAQSLPATVLPIFLTKEKKQVVDITELGKVTGGRRPTGSSNPRQPFPIGHG</sequence>